<dbReference type="OrthoDB" id="278793at2"/>
<dbReference type="RefSeq" id="WP_146593877.1">
    <property type="nucleotide sequence ID" value="NZ_SJPT01000002.1"/>
</dbReference>
<protein>
    <submittedName>
        <fullName evidence="2">Uncharacterized protein</fullName>
    </submittedName>
</protein>
<dbReference type="GO" id="GO:0003677">
    <property type="term" value="F:DNA binding"/>
    <property type="evidence" value="ECO:0007669"/>
    <property type="project" value="InterPro"/>
</dbReference>
<accession>A0A5C6CP92</accession>
<sequence length="124" mass="13911">MRLRSFIATQSIASICGLSTIVSYNIIDIWWSVPLAGGEMGRSLHWGGLTYTQRHHAHYRTVGGGISTGVDTKRFLREDAGYYWTLSRYIHLNPCNGGHPLPADAETWTYSSFAGYARKSKRVD</sequence>
<dbReference type="Gene3D" id="3.30.70.1290">
    <property type="entry name" value="Transposase IS200-like"/>
    <property type="match status" value="1"/>
</dbReference>
<keyword evidence="3" id="KW-1185">Reference proteome</keyword>
<feature type="transmembrane region" description="Helical" evidence="1">
    <location>
        <begin position="12"/>
        <end position="33"/>
    </location>
</feature>
<organism evidence="2 3">
    <name type="scientific">Novipirellula galeiformis</name>
    <dbReference type="NCBI Taxonomy" id="2528004"/>
    <lineage>
        <taxon>Bacteria</taxon>
        <taxon>Pseudomonadati</taxon>
        <taxon>Planctomycetota</taxon>
        <taxon>Planctomycetia</taxon>
        <taxon>Pirellulales</taxon>
        <taxon>Pirellulaceae</taxon>
        <taxon>Novipirellula</taxon>
    </lineage>
</organism>
<evidence type="ECO:0000313" key="3">
    <source>
        <dbReference type="Proteomes" id="UP000316304"/>
    </source>
</evidence>
<evidence type="ECO:0000313" key="2">
    <source>
        <dbReference type="EMBL" id="TWU25211.1"/>
    </source>
</evidence>
<dbReference type="EMBL" id="SJPT01000002">
    <property type="protein sequence ID" value="TWU25211.1"/>
    <property type="molecule type" value="Genomic_DNA"/>
</dbReference>
<evidence type="ECO:0000256" key="1">
    <source>
        <dbReference type="SAM" id="Phobius"/>
    </source>
</evidence>
<comment type="caution">
    <text evidence="2">The sequence shown here is derived from an EMBL/GenBank/DDBJ whole genome shotgun (WGS) entry which is preliminary data.</text>
</comment>
<reference evidence="2 3" key="1">
    <citation type="submission" date="2019-02" db="EMBL/GenBank/DDBJ databases">
        <title>Deep-cultivation of Planctomycetes and their phenomic and genomic characterization uncovers novel biology.</title>
        <authorList>
            <person name="Wiegand S."/>
            <person name="Jogler M."/>
            <person name="Boedeker C."/>
            <person name="Pinto D."/>
            <person name="Vollmers J."/>
            <person name="Rivas-Marin E."/>
            <person name="Kohn T."/>
            <person name="Peeters S.H."/>
            <person name="Heuer A."/>
            <person name="Rast P."/>
            <person name="Oberbeckmann S."/>
            <person name="Bunk B."/>
            <person name="Jeske O."/>
            <person name="Meyerdierks A."/>
            <person name="Storesund J.E."/>
            <person name="Kallscheuer N."/>
            <person name="Luecker S."/>
            <person name="Lage O.M."/>
            <person name="Pohl T."/>
            <person name="Merkel B.J."/>
            <person name="Hornburger P."/>
            <person name="Mueller R.-W."/>
            <person name="Bruemmer F."/>
            <person name="Labrenz M."/>
            <person name="Spormann A.M."/>
            <person name="Op Den Camp H."/>
            <person name="Overmann J."/>
            <person name="Amann R."/>
            <person name="Jetten M.S.M."/>
            <person name="Mascher T."/>
            <person name="Medema M.H."/>
            <person name="Devos D.P."/>
            <person name="Kaster A.-K."/>
            <person name="Ovreas L."/>
            <person name="Rohde M."/>
            <person name="Galperin M.Y."/>
            <person name="Jogler C."/>
        </authorList>
    </citation>
    <scope>NUCLEOTIDE SEQUENCE [LARGE SCALE GENOMIC DNA]</scope>
    <source>
        <strain evidence="2 3">Pla52o</strain>
    </source>
</reference>
<dbReference type="Proteomes" id="UP000316304">
    <property type="component" value="Unassembled WGS sequence"/>
</dbReference>
<keyword evidence="1" id="KW-0472">Membrane</keyword>
<gene>
    <name evidence="2" type="ORF">Pla52o_15090</name>
</gene>
<name>A0A5C6CP92_9BACT</name>
<keyword evidence="1" id="KW-0812">Transmembrane</keyword>
<dbReference type="InterPro" id="IPR036515">
    <property type="entry name" value="Transposase_17_sf"/>
</dbReference>
<dbReference type="GO" id="GO:0004803">
    <property type="term" value="F:transposase activity"/>
    <property type="evidence" value="ECO:0007669"/>
    <property type="project" value="InterPro"/>
</dbReference>
<proteinExistence type="predicted"/>
<keyword evidence="1" id="KW-1133">Transmembrane helix</keyword>
<dbReference type="GO" id="GO:0006313">
    <property type="term" value="P:DNA transposition"/>
    <property type="evidence" value="ECO:0007669"/>
    <property type="project" value="InterPro"/>
</dbReference>
<dbReference type="AlphaFoldDB" id="A0A5C6CP92"/>